<keyword evidence="5 7" id="KW-0072">Autophagy</keyword>
<dbReference type="InterPro" id="IPR006285">
    <property type="entry name" value="Atg7"/>
</dbReference>
<dbReference type="GO" id="GO:0000407">
    <property type="term" value="C:phagophore assembly site"/>
    <property type="evidence" value="ECO:0007669"/>
    <property type="project" value="UniProtKB-SubCell"/>
</dbReference>
<keyword evidence="7" id="KW-0963">Cytoplasm</keyword>
<keyword evidence="4 7" id="KW-0653">Protein transport</keyword>
<reference evidence="10" key="1">
    <citation type="submission" date="2022-01" db="EMBL/GenBank/DDBJ databases">
        <authorList>
            <person name="King R."/>
        </authorList>
    </citation>
    <scope>NUCLEOTIDE SEQUENCE</scope>
</reference>
<feature type="domain" description="Ubiquitin-like modifier-activating enzyme Atg7 N-terminal" evidence="9">
    <location>
        <begin position="31"/>
        <end position="344"/>
    </location>
</feature>
<sequence>MEWELKRFVDSILRCRQYDLDNIGRNMRPRLKYVSPSSVVNPSFWNKLTELKLDVDRLEETERPLWGYMHFINNDNLPTTFVEVDSTSFNDEFNSQNIYIPLYGKIANKNTIEQFRQCNKLTFLQREGAQLFEKIVSGEALDEPGVLNCFVILAYADLKKYSYRFWFAFPVLNKVFIERLQTHRISNEFTKDERLLILNEFMKLDNMQKPYFLVDTRITSRKKQLSVRPIADIINISWRMWTYIYFGFLNISSNKNTVGSQLRNFVALIGYYCPYLEETNQKFLALRCKRETEGPEGSQISIEHSSVHTLRIPWVSEHDRRSCTGWEKNFQDKLGPKLANMRNLLDPLKLAEGSVDLNLKLMKWRAVPDIDLEKIKDTKCLLLGSGTLGCSVARSLLAWGVRYITLVDSATVSFSNPVRQSLFTYEDSVKMRIKSEAAAERLRDIFPGVISKGVHLTIPMPGHSVGPDLVPQVTDNIERLIDLIKCADIIFLLMDSRESRWLPAMLGNFFGKTVINAAVGFDSYLVMRHGYKNEAAGAPSTSEVNGYRIIQGHNLGCYFCNDVRAPGDTMSNRTLDQQCTVSRPGVAQIASALAVELAVSILQHKEGHNAPAFYKMSNQGDERNPEAENPGLLGLVPHSIRGFLSHYEQIIPATLKYNQCVACSDFVLEEYRNRGMEFLFLVFNSSKHLEDVTKLTDMFSQLNPDDVLVELDDETSD</sequence>
<evidence type="ECO:0000256" key="3">
    <source>
        <dbReference type="ARBA" id="ARBA00022448"/>
    </source>
</evidence>
<evidence type="ECO:0000313" key="10">
    <source>
        <dbReference type="EMBL" id="CAG9761098.1"/>
    </source>
</evidence>
<dbReference type="InterPro" id="IPR035985">
    <property type="entry name" value="Ubiquitin-activating_enz"/>
</dbReference>
<dbReference type="Pfam" id="PF00899">
    <property type="entry name" value="ThiF"/>
    <property type="match status" value="1"/>
</dbReference>
<dbReference type="GO" id="GO:0019779">
    <property type="term" value="F:Atg8 activating enzyme activity"/>
    <property type="evidence" value="ECO:0007669"/>
    <property type="project" value="TreeGrafter"/>
</dbReference>
<dbReference type="AlphaFoldDB" id="A0A9N9MG56"/>
<evidence type="ECO:0000256" key="4">
    <source>
        <dbReference type="ARBA" id="ARBA00022927"/>
    </source>
</evidence>
<dbReference type="OrthoDB" id="338614at2759"/>
<organism evidence="10 11">
    <name type="scientific">Ceutorhynchus assimilis</name>
    <name type="common">cabbage seed weevil</name>
    <dbReference type="NCBI Taxonomy" id="467358"/>
    <lineage>
        <taxon>Eukaryota</taxon>
        <taxon>Metazoa</taxon>
        <taxon>Ecdysozoa</taxon>
        <taxon>Arthropoda</taxon>
        <taxon>Hexapoda</taxon>
        <taxon>Insecta</taxon>
        <taxon>Pterygota</taxon>
        <taxon>Neoptera</taxon>
        <taxon>Endopterygota</taxon>
        <taxon>Coleoptera</taxon>
        <taxon>Polyphaga</taxon>
        <taxon>Cucujiformia</taxon>
        <taxon>Curculionidae</taxon>
        <taxon>Ceutorhynchinae</taxon>
        <taxon>Ceutorhynchus</taxon>
    </lineage>
</organism>
<dbReference type="GO" id="GO:0019778">
    <property type="term" value="F:Atg12 activating enzyme activity"/>
    <property type="evidence" value="ECO:0007669"/>
    <property type="project" value="TreeGrafter"/>
</dbReference>
<dbReference type="GO" id="GO:0015031">
    <property type="term" value="P:protein transport"/>
    <property type="evidence" value="ECO:0007669"/>
    <property type="project" value="UniProtKB-UniRule"/>
</dbReference>
<comment type="similarity">
    <text evidence="1 7">Belongs to the ATG7 family.</text>
</comment>
<evidence type="ECO:0000259" key="9">
    <source>
        <dbReference type="Pfam" id="PF16420"/>
    </source>
</evidence>
<comment type="function">
    <text evidence="7">E1-like activating enzyme involved in the 2 ubiquitin-like systems required for autophagy.</text>
</comment>
<dbReference type="InterPro" id="IPR042522">
    <property type="entry name" value="Atg7_N_1"/>
</dbReference>
<evidence type="ECO:0000256" key="5">
    <source>
        <dbReference type="ARBA" id="ARBA00023006"/>
    </source>
</evidence>
<keyword evidence="3 7" id="KW-0813">Transport</keyword>
<dbReference type="FunFam" id="3.40.50.720:FF:000243">
    <property type="entry name" value="Ubiquitin-like modifier-activating enzyme ATG7"/>
    <property type="match status" value="1"/>
</dbReference>
<dbReference type="GO" id="GO:0006995">
    <property type="term" value="P:cellular response to nitrogen starvation"/>
    <property type="evidence" value="ECO:0007669"/>
    <property type="project" value="TreeGrafter"/>
</dbReference>
<dbReference type="Proteomes" id="UP001152799">
    <property type="component" value="Chromosome 1"/>
</dbReference>
<protein>
    <recommendedName>
        <fullName evidence="2 7">Ubiquitin-like modifier-activating enzyme ATG7</fullName>
    </recommendedName>
    <alternativeName>
        <fullName evidence="7">Autophagy-related protein 7</fullName>
    </alternativeName>
</protein>
<evidence type="ECO:0000256" key="2">
    <source>
        <dbReference type="ARBA" id="ARBA00017647"/>
    </source>
</evidence>
<evidence type="ECO:0000256" key="7">
    <source>
        <dbReference type="RuleBase" id="RU366022"/>
    </source>
</evidence>
<dbReference type="InterPro" id="IPR000594">
    <property type="entry name" value="ThiF_NAD_FAD-bd"/>
</dbReference>
<keyword evidence="11" id="KW-1185">Reference proteome</keyword>
<dbReference type="InterPro" id="IPR032197">
    <property type="entry name" value="Atg7_N"/>
</dbReference>
<gene>
    <name evidence="10" type="ORF">CEUTPL_LOCUS1809</name>
</gene>
<comment type="subunit">
    <text evidence="7">Homodimer.</text>
</comment>
<evidence type="ECO:0000313" key="11">
    <source>
        <dbReference type="Proteomes" id="UP001152799"/>
    </source>
</evidence>
<dbReference type="PANTHER" id="PTHR10953">
    <property type="entry name" value="UBIQUITIN-ACTIVATING ENZYME E1"/>
    <property type="match status" value="1"/>
</dbReference>
<dbReference type="Gene3D" id="3.40.50.720">
    <property type="entry name" value="NAD(P)-binding Rossmann-like Domain"/>
    <property type="match status" value="1"/>
</dbReference>
<dbReference type="Gene3D" id="3.40.140.70">
    <property type="entry name" value="Ubiquitin-like modifier-activating enzyme ATG7 N-terminal domain"/>
    <property type="match status" value="1"/>
</dbReference>
<dbReference type="GO" id="GO:0032446">
    <property type="term" value="P:protein modification by small protein conjugation"/>
    <property type="evidence" value="ECO:0007669"/>
    <property type="project" value="TreeGrafter"/>
</dbReference>
<dbReference type="Gene3D" id="3.40.140.100">
    <property type="entry name" value="Ubiquitin-like modifier-activating enzyme ATG7 C-terminal domain"/>
    <property type="match status" value="1"/>
</dbReference>
<dbReference type="NCBIfam" id="TIGR01381">
    <property type="entry name" value="E1_like_apg7"/>
    <property type="match status" value="1"/>
</dbReference>
<proteinExistence type="inferred from homology"/>
<dbReference type="EMBL" id="OU892277">
    <property type="protein sequence ID" value="CAG9761098.1"/>
    <property type="molecule type" value="Genomic_DNA"/>
</dbReference>
<evidence type="ECO:0000259" key="8">
    <source>
        <dbReference type="Pfam" id="PF00899"/>
    </source>
</evidence>
<evidence type="ECO:0000256" key="1">
    <source>
        <dbReference type="ARBA" id="ARBA00010931"/>
    </source>
</evidence>
<dbReference type="GO" id="GO:0034727">
    <property type="term" value="P:piecemeal microautophagy of the nucleus"/>
    <property type="evidence" value="ECO:0007669"/>
    <property type="project" value="TreeGrafter"/>
</dbReference>
<dbReference type="GO" id="GO:0000045">
    <property type="term" value="P:autophagosome assembly"/>
    <property type="evidence" value="ECO:0007669"/>
    <property type="project" value="TreeGrafter"/>
</dbReference>
<accession>A0A9N9MG56</accession>
<evidence type="ECO:0000256" key="6">
    <source>
        <dbReference type="PIRSR" id="PIRSR606285-1"/>
    </source>
</evidence>
<dbReference type="PANTHER" id="PTHR10953:SF3">
    <property type="entry name" value="UBIQUITIN-LIKE MODIFIER-ACTIVATING ENZYME ATG7"/>
    <property type="match status" value="1"/>
</dbReference>
<dbReference type="InterPro" id="IPR045886">
    <property type="entry name" value="ThiF/MoeB/HesA"/>
</dbReference>
<comment type="subcellular location">
    <subcellularLocation>
        <location evidence="7">Cytoplasm</location>
    </subcellularLocation>
    <subcellularLocation>
        <location evidence="7">Preautophagosomal structure</location>
    </subcellularLocation>
</comment>
<dbReference type="InterPro" id="IPR042523">
    <property type="entry name" value="Atg7_N_2"/>
</dbReference>
<keyword evidence="7" id="KW-0833">Ubl conjugation pathway</keyword>
<feature type="active site" description="Glycyl thioester intermediate" evidence="6">
    <location>
        <position position="579"/>
    </location>
</feature>
<dbReference type="GO" id="GO:0000422">
    <property type="term" value="P:autophagy of mitochondrion"/>
    <property type="evidence" value="ECO:0007669"/>
    <property type="project" value="TreeGrafter"/>
</dbReference>
<dbReference type="Pfam" id="PF16420">
    <property type="entry name" value="ATG7_N"/>
    <property type="match status" value="1"/>
</dbReference>
<feature type="domain" description="THIF-type NAD/FAD binding fold" evidence="8">
    <location>
        <begin position="362"/>
        <end position="619"/>
    </location>
</feature>
<name>A0A9N9MG56_9CUCU</name>
<dbReference type="SUPFAM" id="SSF69572">
    <property type="entry name" value="Activating enzymes of the ubiquitin-like proteins"/>
    <property type="match status" value="1"/>
</dbReference>